<evidence type="ECO:0000256" key="1">
    <source>
        <dbReference type="ARBA" id="ARBA00004948"/>
    </source>
</evidence>
<dbReference type="RefSeq" id="WP_016196385.1">
    <property type="nucleotide sequence ID" value="NZ_AQPN01000106.1"/>
</dbReference>
<accession>R9GQC1</accession>
<evidence type="ECO:0000313" key="8">
    <source>
        <dbReference type="EMBL" id="EOR93715.1"/>
    </source>
</evidence>
<comment type="pathway">
    <text evidence="1">Cofactor biosynthesis; thiamine diphosphate biosynthesis.</text>
</comment>
<reference evidence="8 9" key="1">
    <citation type="journal article" date="2013" name="Genome Announc.">
        <title>Draft Genome Sequence of Arcticibacter svalbardensis Strain MN12-7T, a Member of the Family Sphingobacteriaceae Isolated from an Arctic Soil Sample.</title>
        <authorList>
            <person name="Shivaji S."/>
            <person name="Ara S."/>
            <person name="Prasad S."/>
            <person name="Manasa B.P."/>
            <person name="Begum Z."/>
            <person name="Singh A."/>
            <person name="Kumar Pinnaka A."/>
        </authorList>
    </citation>
    <scope>NUCLEOTIDE SEQUENCE [LARGE SCALE GENOMIC DNA]</scope>
    <source>
        <strain evidence="8 9">MN12-7</strain>
    </source>
</reference>
<evidence type="ECO:0000259" key="7">
    <source>
        <dbReference type="Pfam" id="PF08543"/>
    </source>
</evidence>
<dbReference type="GO" id="GO:0008902">
    <property type="term" value="F:hydroxymethylpyrimidine kinase activity"/>
    <property type="evidence" value="ECO:0007669"/>
    <property type="project" value="UniProtKB-EC"/>
</dbReference>
<keyword evidence="9" id="KW-1185">Reference proteome</keyword>
<gene>
    <name evidence="8" type="ORF">ADIARSV_3156</name>
</gene>
<dbReference type="InterPro" id="IPR004399">
    <property type="entry name" value="HMP/HMP-P_kinase_dom"/>
</dbReference>
<evidence type="ECO:0000256" key="4">
    <source>
        <dbReference type="ARBA" id="ARBA00022741"/>
    </source>
</evidence>
<dbReference type="OrthoDB" id="9810880at2"/>
<evidence type="ECO:0000313" key="9">
    <source>
        <dbReference type="Proteomes" id="UP000014174"/>
    </source>
</evidence>
<proteinExistence type="predicted"/>
<dbReference type="FunFam" id="3.40.1190.20:FF:000003">
    <property type="entry name" value="Phosphomethylpyrimidine kinase ThiD"/>
    <property type="match status" value="1"/>
</dbReference>
<protein>
    <recommendedName>
        <fullName evidence="2">hydroxymethylpyrimidine kinase</fullName>
        <ecNumber evidence="2">2.7.1.49</ecNumber>
    </recommendedName>
</protein>
<name>R9GQC1_9SPHI</name>
<dbReference type="GO" id="GO:0008972">
    <property type="term" value="F:phosphomethylpyrimidine kinase activity"/>
    <property type="evidence" value="ECO:0007669"/>
    <property type="project" value="InterPro"/>
</dbReference>
<dbReference type="Gene3D" id="3.40.1190.20">
    <property type="match status" value="1"/>
</dbReference>
<dbReference type="GO" id="GO:0009228">
    <property type="term" value="P:thiamine biosynthetic process"/>
    <property type="evidence" value="ECO:0007669"/>
    <property type="project" value="InterPro"/>
</dbReference>
<comment type="caution">
    <text evidence="8">The sequence shown here is derived from an EMBL/GenBank/DDBJ whole genome shotgun (WGS) entry which is preliminary data.</text>
</comment>
<dbReference type="InterPro" id="IPR013749">
    <property type="entry name" value="PM/HMP-P_kinase-1"/>
</dbReference>
<keyword evidence="4" id="KW-0547">Nucleotide-binding</keyword>
<dbReference type="EC" id="2.7.1.49" evidence="2"/>
<keyword evidence="6" id="KW-0067">ATP-binding</keyword>
<dbReference type="GO" id="GO:0005524">
    <property type="term" value="F:ATP binding"/>
    <property type="evidence" value="ECO:0007669"/>
    <property type="project" value="UniProtKB-KW"/>
</dbReference>
<dbReference type="NCBIfam" id="TIGR00097">
    <property type="entry name" value="HMP-P_kinase"/>
    <property type="match status" value="1"/>
</dbReference>
<dbReference type="CDD" id="cd01169">
    <property type="entry name" value="HMPP_kinase"/>
    <property type="match status" value="1"/>
</dbReference>
<evidence type="ECO:0000256" key="5">
    <source>
        <dbReference type="ARBA" id="ARBA00022777"/>
    </source>
</evidence>
<dbReference type="PATRIC" id="fig|1150600.3.peg.3124"/>
<evidence type="ECO:0000256" key="3">
    <source>
        <dbReference type="ARBA" id="ARBA00022679"/>
    </source>
</evidence>
<dbReference type="EMBL" id="AQPN01000106">
    <property type="protein sequence ID" value="EOR93715.1"/>
    <property type="molecule type" value="Genomic_DNA"/>
</dbReference>
<dbReference type="PANTHER" id="PTHR20858">
    <property type="entry name" value="PHOSPHOMETHYLPYRIMIDINE KINASE"/>
    <property type="match status" value="1"/>
</dbReference>
<keyword evidence="3 8" id="KW-0808">Transferase</keyword>
<sequence>MTTKYKYTTVLTIAGSDSGGGAGIQADLKTFSALGCYGMSAITALTAQNTCGVRAIHAIPPAFVQSQIQAVMEDILPDAIKIGMVHTTALVDVIAKILQQYPKIPVVFDPVMVASSGDRLIEEDTIQSIIKKLFPLATLITPNLDEASLLTALRIETLEQMYEAGSEIMRMGCNALLLKGGHLQSAQLSSILFRRNAEIGVYMSEKIDSNNTHGSGCTLSSAIACYLAEGIELTDAITLAQDYVHNAIFYGKDVITGKGHGPLNHFYNPYKLTQHELD</sequence>
<evidence type="ECO:0000256" key="2">
    <source>
        <dbReference type="ARBA" id="ARBA00012135"/>
    </source>
</evidence>
<dbReference type="PANTHER" id="PTHR20858:SF17">
    <property type="entry name" value="HYDROXYMETHYLPYRIMIDINE_PHOSPHOMETHYLPYRIMIDINE KINASE THI20-RELATED"/>
    <property type="match status" value="1"/>
</dbReference>
<organism evidence="8 9">
    <name type="scientific">Arcticibacter svalbardensis MN12-7</name>
    <dbReference type="NCBI Taxonomy" id="1150600"/>
    <lineage>
        <taxon>Bacteria</taxon>
        <taxon>Pseudomonadati</taxon>
        <taxon>Bacteroidota</taxon>
        <taxon>Sphingobacteriia</taxon>
        <taxon>Sphingobacteriales</taxon>
        <taxon>Sphingobacteriaceae</taxon>
        <taxon>Arcticibacter</taxon>
    </lineage>
</organism>
<dbReference type="SUPFAM" id="SSF53613">
    <property type="entry name" value="Ribokinase-like"/>
    <property type="match status" value="1"/>
</dbReference>
<keyword evidence="5 8" id="KW-0418">Kinase</keyword>
<dbReference type="GO" id="GO:0005829">
    <property type="term" value="C:cytosol"/>
    <property type="evidence" value="ECO:0007669"/>
    <property type="project" value="TreeGrafter"/>
</dbReference>
<dbReference type="AlphaFoldDB" id="R9GQC1"/>
<dbReference type="Proteomes" id="UP000014174">
    <property type="component" value="Unassembled WGS sequence"/>
</dbReference>
<dbReference type="InterPro" id="IPR029056">
    <property type="entry name" value="Ribokinase-like"/>
</dbReference>
<evidence type="ECO:0000256" key="6">
    <source>
        <dbReference type="ARBA" id="ARBA00022840"/>
    </source>
</evidence>
<feature type="domain" description="Pyridoxamine kinase/Phosphomethylpyrimidine kinase" evidence="7">
    <location>
        <begin position="17"/>
        <end position="264"/>
    </location>
</feature>
<dbReference type="Pfam" id="PF08543">
    <property type="entry name" value="Phos_pyr_kin"/>
    <property type="match status" value="1"/>
</dbReference>
<dbReference type="eggNOG" id="COG0351">
    <property type="taxonomic scope" value="Bacteria"/>
</dbReference>
<dbReference type="STRING" id="1150600.ADIARSV_3156"/>